<feature type="signal peptide" evidence="5">
    <location>
        <begin position="1"/>
        <end position="32"/>
    </location>
</feature>
<keyword evidence="3" id="KW-0813">Transport</keyword>
<keyword evidence="8" id="KW-1185">Reference proteome</keyword>
<dbReference type="SUPFAM" id="SSF53850">
    <property type="entry name" value="Periplasmic binding protein-like II"/>
    <property type="match status" value="1"/>
</dbReference>
<evidence type="ECO:0000256" key="5">
    <source>
        <dbReference type="SAM" id="SignalP"/>
    </source>
</evidence>
<dbReference type="InterPro" id="IPR039424">
    <property type="entry name" value="SBP_5"/>
</dbReference>
<dbReference type="Proteomes" id="UP000831775">
    <property type="component" value="Chromosome"/>
</dbReference>
<evidence type="ECO:0000313" key="8">
    <source>
        <dbReference type="Proteomes" id="UP000831775"/>
    </source>
</evidence>
<sequence>MTTRTTITAATGAAALAATLLLSACAPGGSSAAGAGDPVEGGTLTWAIAAEPSCFAPAFHQLLSDRAVIRNYVDSLVYQEEDGSFTPWLAESWEVSEDGTEYTFTLASDVTFTDGAALDAAAVKTNLDFTRDAANGSTYAGLLGSVADIAADGQVLTITLSAPDSSLLDSLSSVALGIVSPEGVALGDELCAIDSGLAGTGPFVLGDYTRGDQLALTRNDDYTSAPESLDHGGPAYLESVTYKFMPEDSVRIGALESGQVDAISGIPALDVAGIEGNAELQYLNGPSTSMPFGFTINADAANAPWDDPALRQAFRDSFDVDAIVESVYRGEVARAYSYVGSDSPEFDESLVDAWGNNPDGANAQLDAAGWDERDDEGFRTKDGERLTLSVTYDSDSVRDSRDTVIEAVQDQAAKNVGIEVDFTTPTWAEVSADIADGTWSVYPGSFGKVDYANNVIGVWGGFFFAATDYQPTGAIDAATAAATALTPEDRSAALRTVQQELVIDEAIFVPVAESTFQIAARTSVGGLGFDYSSANPDGNYGVWVAASE</sequence>
<evidence type="ECO:0000256" key="3">
    <source>
        <dbReference type="ARBA" id="ARBA00022448"/>
    </source>
</evidence>
<keyword evidence="4 5" id="KW-0732">Signal</keyword>
<accession>A0ABY4FTT8</accession>
<dbReference type="RefSeq" id="WP_244684888.1">
    <property type="nucleotide sequence ID" value="NZ_CP095043.1"/>
</dbReference>
<evidence type="ECO:0000259" key="6">
    <source>
        <dbReference type="Pfam" id="PF00496"/>
    </source>
</evidence>
<protein>
    <submittedName>
        <fullName evidence="7">ABC transporter substrate-binding protein</fullName>
    </submittedName>
</protein>
<feature type="chain" id="PRO_5046446681" evidence="5">
    <location>
        <begin position="33"/>
        <end position="548"/>
    </location>
</feature>
<dbReference type="PROSITE" id="PS51257">
    <property type="entry name" value="PROKAR_LIPOPROTEIN"/>
    <property type="match status" value="1"/>
</dbReference>
<dbReference type="PANTHER" id="PTHR30290">
    <property type="entry name" value="PERIPLASMIC BINDING COMPONENT OF ABC TRANSPORTER"/>
    <property type="match status" value="1"/>
</dbReference>
<dbReference type="Gene3D" id="3.40.190.10">
    <property type="entry name" value="Periplasmic binding protein-like II"/>
    <property type="match status" value="1"/>
</dbReference>
<dbReference type="PIRSF" id="PIRSF002741">
    <property type="entry name" value="MppA"/>
    <property type="match status" value="1"/>
</dbReference>
<gene>
    <name evidence="7" type="ORF">MUN76_11750</name>
</gene>
<evidence type="ECO:0000256" key="2">
    <source>
        <dbReference type="ARBA" id="ARBA00005695"/>
    </source>
</evidence>
<name>A0ABY4FTT8_9MICO</name>
<dbReference type="EMBL" id="CP095043">
    <property type="protein sequence ID" value="UOQ59718.1"/>
    <property type="molecule type" value="Genomic_DNA"/>
</dbReference>
<dbReference type="InterPro" id="IPR030678">
    <property type="entry name" value="Peptide/Ni-bd"/>
</dbReference>
<dbReference type="PANTHER" id="PTHR30290:SF10">
    <property type="entry name" value="PERIPLASMIC OLIGOPEPTIDE-BINDING PROTEIN-RELATED"/>
    <property type="match status" value="1"/>
</dbReference>
<reference evidence="7 8" key="1">
    <citation type="submission" date="2022-04" db="EMBL/GenBank/DDBJ databases">
        <title>Leucobacter sp. isolated from rhizosphere of onion.</title>
        <authorList>
            <person name="Won M."/>
            <person name="Lee C.-M."/>
            <person name="Woen H.-Y."/>
            <person name="Kwon S.-W."/>
        </authorList>
    </citation>
    <scope>NUCLEOTIDE SEQUENCE [LARGE SCALE GENOMIC DNA]</scope>
    <source>
        <strain evidence="7 8">H25R-14</strain>
    </source>
</reference>
<feature type="domain" description="Solute-binding protein family 5" evidence="6">
    <location>
        <begin position="85"/>
        <end position="447"/>
    </location>
</feature>
<dbReference type="InterPro" id="IPR000914">
    <property type="entry name" value="SBP_5_dom"/>
</dbReference>
<comment type="subcellular location">
    <subcellularLocation>
        <location evidence="1">Cell envelope</location>
    </subcellularLocation>
</comment>
<dbReference type="Pfam" id="PF00496">
    <property type="entry name" value="SBP_bac_5"/>
    <property type="match status" value="1"/>
</dbReference>
<proteinExistence type="inferred from homology"/>
<evidence type="ECO:0000256" key="1">
    <source>
        <dbReference type="ARBA" id="ARBA00004196"/>
    </source>
</evidence>
<evidence type="ECO:0000256" key="4">
    <source>
        <dbReference type="ARBA" id="ARBA00022729"/>
    </source>
</evidence>
<dbReference type="Gene3D" id="3.10.105.10">
    <property type="entry name" value="Dipeptide-binding Protein, Domain 3"/>
    <property type="match status" value="1"/>
</dbReference>
<organism evidence="7 8">
    <name type="scientific">Leucobacter rhizosphaerae</name>
    <dbReference type="NCBI Taxonomy" id="2932245"/>
    <lineage>
        <taxon>Bacteria</taxon>
        <taxon>Bacillati</taxon>
        <taxon>Actinomycetota</taxon>
        <taxon>Actinomycetes</taxon>
        <taxon>Micrococcales</taxon>
        <taxon>Microbacteriaceae</taxon>
        <taxon>Leucobacter</taxon>
    </lineage>
</organism>
<evidence type="ECO:0000313" key="7">
    <source>
        <dbReference type="EMBL" id="UOQ59718.1"/>
    </source>
</evidence>
<comment type="similarity">
    <text evidence="2">Belongs to the bacterial solute-binding protein 5 family.</text>
</comment>